<dbReference type="AlphaFoldDB" id="A0AAU6SHJ7"/>
<keyword evidence="1 4" id="KW-0732">Signal</keyword>
<evidence type="ECO:0000256" key="1">
    <source>
        <dbReference type="ARBA" id="ARBA00022729"/>
    </source>
</evidence>
<keyword evidence="2" id="KW-0090">Biological rhythms</keyword>
<evidence type="ECO:0000256" key="3">
    <source>
        <dbReference type="ARBA" id="ARBA00060902"/>
    </source>
</evidence>
<comment type="similarity">
    <text evidence="3">Belongs to the TO family.</text>
</comment>
<name>A0AAU6SHJ7_MACHI</name>
<proteinExistence type="evidence at transcript level"/>
<dbReference type="FunFam" id="3.15.10.30:FF:000001">
    <property type="entry name" value="Takeout-like protein 1"/>
    <property type="match status" value="1"/>
</dbReference>
<dbReference type="EMBL" id="OR247752">
    <property type="protein sequence ID" value="WZP32409.1"/>
    <property type="molecule type" value="mRNA"/>
</dbReference>
<accession>A0AAU6SHJ7</accession>
<dbReference type="GO" id="GO:0007623">
    <property type="term" value="P:circadian rhythm"/>
    <property type="evidence" value="ECO:0007669"/>
    <property type="project" value="UniProtKB-ARBA"/>
</dbReference>
<dbReference type="SMART" id="SM00700">
    <property type="entry name" value="JHBP"/>
    <property type="match status" value="1"/>
</dbReference>
<evidence type="ECO:0000256" key="4">
    <source>
        <dbReference type="SAM" id="SignalP"/>
    </source>
</evidence>
<dbReference type="PANTHER" id="PTHR11008:SF32">
    <property type="entry name" value="CIRCADIAN CLOCK-CONTROLLED PROTEIN DAYWAKE-RELATED"/>
    <property type="match status" value="1"/>
</dbReference>
<organism evidence="5">
    <name type="scientific">Maconellicoccus hirsutus</name>
    <name type="common">Pink hibiscus mealybug</name>
    <dbReference type="NCBI Taxonomy" id="177089"/>
    <lineage>
        <taxon>Eukaryota</taxon>
        <taxon>Metazoa</taxon>
        <taxon>Ecdysozoa</taxon>
        <taxon>Arthropoda</taxon>
        <taxon>Hexapoda</taxon>
        <taxon>Insecta</taxon>
        <taxon>Pterygota</taxon>
        <taxon>Neoptera</taxon>
        <taxon>Paraneoptera</taxon>
        <taxon>Hemiptera</taxon>
        <taxon>Sternorrhyncha</taxon>
        <taxon>Coccoidea</taxon>
        <taxon>Pseudococcidae</taxon>
        <taxon>Maconellicoccus</taxon>
    </lineage>
</organism>
<reference evidence="5" key="1">
    <citation type="submission" date="2023-06" db="EMBL/GenBank/DDBJ databases">
        <title>Takout-proteins of Maconellicoccus hirsutus.</title>
        <authorList>
            <person name="S S.B."/>
            <person name="Negi N."/>
            <person name="Nagarjuna Reddy K."/>
            <person name="R G.G."/>
        </authorList>
    </citation>
    <scope>NUCLEOTIDE SEQUENCE</scope>
</reference>
<dbReference type="Gene3D" id="3.15.10.30">
    <property type="entry name" value="Haemolymph juvenile hormone binding protein"/>
    <property type="match status" value="1"/>
</dbReference>
<evidence type="ECO:0000313" key="5">
    <source>
        <dbReference type="EMBL" id="WZP32409.1"/>
    </source>
</evidence>
<dbReference type="PANTHER" id="PTHR11008">
    <property type="entry name" value="PROTEIN TAKEOUT-LIKE PROTEIN"/>
    <property type="match status" value="1"/>
</dbReference>
<feature type="signal peptide" evidence="4">
    <location>
        <begin position="1"/>
        <end position="28"/>
    </location>
</feature>
<dbReference type="GO" id="GO:0005615">
    <property type="term" value="C:extracellular space"/>
    <property type="evidence" value="ECO:0007669"/>
    <property type="project" value="TreeGrafter"/>
</dbReference>
<evidence type="ECO:0000256" key="2">
    <source>
        <dbReference type="ARBA" id="ARBA00023108"/>
    </source>
</evidence>
<dbReference type="InterPro" id="IPR038606">
    <property type="entry name" value="To_sf"/>
</dbReference>
<dbReference type="Pfam" id="PF06585">
    <property type="entry name" value="JHBP"/>
    <property type="match status" value="1"/>
</dbReference>
<feature type="chain" id="PRO_5043660788" evidence="4">
    <location>
        <begin position="29"/>
        <end position="255"/>
    </location>
</feature>
<sequence>MYSFSILLQSSIFFIVVCVFSRIDAGLAKSRNYLSTCKQSDPQFNECVKNEASAAGAYLAKGVPELNIPAIEPLIIPKISMEQGTQAINYRATISNLKIHGLSNYRIDDLIINMDAKKLDAKITFPVLYLESDYDIKGRALVVPIQGTGPFTANLTDVKADAHMKGKLFKKKGLEYVEVKDTAVKLTVKGAFAHFGNLFNGDPTLSRATNEFLNQNSKDIIDEVMPAIEEVTSTLLDDICNKAFKATPWDKLTPK</sequence>
<protein>
    <submittedName>
        <fullName evidence="5">Protein takeout-like protein</fullName>
    </submittedName>
</protein>
<dbReference type="InterPro" id="IPR010562">
    <property type="entry name" value="Haemolymph_juvenile_hormone-bd"/>
</dbReference>